<dbReference type="PANTHER" id="PTHR34605">
    <property type="entry name" value="PHAGE_INTEGRASE DOMAIN-CONTAINING PROTEIN"/>
    <property type="match status" value="1"/>
</dbReference>
<keyword evidence="1" id="KW-0238">DNA-binding</keyword>
<dbReference type="SUPFAM" id="SSF47823">
    <property type="entry name" value="lambda integrase-like, N-terminal domain"/>
    <property type="match status" value="1"/>
</dbReference>
<keyword evidence="2" id="KW-0233">DNA recombination</keyword>
<reference evidence="3" key="1">
    <citation type="journal article" date="2020" name="New Phytol.">
        <title>Comparative genomics reveals dynamic genome evolution in host specialist ectomycorrhizal fungi.</title>
        <authorList>
            <person name="Lofgren L.A."/>
            <person name="Nguyen N.H."/>
            <person name="Vilgalys R."/>
            <person name="Ruytinx J."/>
            <person name="Liao H.L."/>
            <person name="Branco S."/>
            <person name="Kuo A."/>
            <person name="LaButti K."/>
            <person name="Lipzen A."/>
            <person name="Andreopoulos W."/>
            <person name="Pangilinan J."/>
            <person name="Riley R."/>
            <person name="Hundley H."/>
            <person name="Na H."/>
            <person name="Barry K."/>
            <person name="Grigoriev I.V."/>
            <person name="Stajich J.E."/>
            <person name="Kennedy P.G."/>
        </authorList>
    </citation>
    <scope>NUCLEOTIDE SEQUENCE</scope>
    <source>
        <strain evidence="3">S12</strain>
    </source>
</reference>
<dbReference type="GO" id="GO:0006310">
    <property type="term" value="P:DNA recombination"/>
    <property type="evidence" value="ECO:0007669"/>
    <property type="project" value="UniProtKB-KW"/>
</dbReference>
<sequence length="387" mass="43295">KPCKPKPSCNISPSAFRPHVLSRDRIRLWSAPHSNSFHLALLDELSPDPALHLLDVLLASVEPKTRENYGSGLLRFHQFCDSLSITEEKRMPASEILLAAFIAHWAGKVAATTADNWLAGLHFWHQFNNAPWHGDSLLRRSKTGLSKLVPDSSKRPRRPPVTIEHMHALFCNLDMSNSFDSAVYCTASVAFWCCCRLGELVVPSANVFDPSRHIARSSHVSRNTAANGTMFSVFHIPWTKTTHGEGADIVATKLDDPTNPYDALVHHLSANSSVPPHAPFFAFETPDGWSPMTRTWFITRCNNVWASAGLPLLTGHCFRIGGATELLLRGTSTPPDIVAAQGRWKSRAFLEYWRRIESILPLFITNSFNSSRMSLVHSSMDSYRRLY</sequence>
<dbReference type="PANTHER" id="PTHR34605:SF3">
    <property type="entry name" value="P CELL-TYPE AGGLUTINATION PROTEIN MAP4-LIKE-RELATED"/>
    <property type="match status" value="1"/>
</dbReference>
<evidence type="ECO:0000256" key="2">
    <source>
        <dbReference type="ARBA" id="ARBA00023172"/>
    </source>
</evidence>
<dbReference type="EMBL" id="JABBWE010000082">
    <property type="protein sequence ID" value="KAG1787189.1"/>
    <property type="molecule type" value="Genomic_DNA"/>
</dbReference>
<organism evidence="3 4">
    <name type="scientific">Suillus plorans</name>
    <dbReference type="NCBI Taxonomy" id="116603"/>
    <lineage>
        <taxon>Eukaryota</taxon>
        <taxon>Fungi</taxon>
        <taxon>Dikarya</taxon>
        <taxon>Basidiomycota</taxon>
        <taxon>Agaricomycotina</taxon>
        <taxon>Agaricomycetes</taxon>
        <taxon>Agaricomycetidae</taxon>
        <taxon>Boletales</taxon>
        <taxon>Suillineae</taxon>
        <taxon>Suillaceae</taxon>
        <taxon>Suillus</taxon>
    </lineage>
</organism>
<comment type="caution">
    <text evidence="3">The sequence shown here is derived from an EMBL/GenBank/DDBJ whole genome shotgun (WGS) entry which is preliminary data.</text>
</comment>
<dbReference type="RefSeq" id="XP_041154557.1">
    <property type="nucleotide sequence ID" value="XM_041296758.1"/>
</dbReference>
<keyword evidence="4" id="KW-1185">Reference proteome</keyword>
<protein>
    <recommendedName>
        <fullName evidence="5">DNA breaking-rejoining enzyme</fullName>
    </recommendedName>
</protein>
<evidence type="ECO:0000313" key="3">
    <source>
        <dbReference type="EMBL" id="KAG1787189.1"/>
    </source>
</evidence>
<dbReference type="InterPro" id="IPR010998">
    <property type="entry name" value="Integrase_recombinase_N"/>
</dbReference>
<evidence type="ECO:0008006" key="5">
    <source>
        <dbReference type="Google" id="ProtNLM"/>
    </source>
</evidence>
<dbReference type="Gene3D" id="1.10.443.10">
    <property type="entry name" value="Intergrase catalytic core"/>
    <property type="match status" value="1"/>
</dbReference>
<dbReference type="GO" id="GO:0015074">
    <property type="term" value="P:DNA integration"/>
    <property type="evidence" value="ECO:0007669"/>
    <property type="project" value="InterPro"/>
</dbReference>
<dbReference type="OrthoDB" id="3266428at2759"/>
<accession>A0A9P7ADK7</accession>
<dbReference type="GeneID" id="64590522"/>
<name>A0A9P7ADK7_9AGAM</name>
<evidence type="ECO:0000313" key="4">
    <source>
        <dbReference type="Proteomes" id="UP000719766"/>
    </source>
</evidence>
<dbReference type="AlphaFoldDB" id="A0A9P7ADK7"/>
<dbReference type="GO" id="GO:0003677">
    <property type="term" value="F:DNA binding"/>
    <property type="evidence" value="ECO:0007669"/>
    <property type="project" value="UniProtKB-KW"/>
</dbReference>
<dbReference type="InterPro" id="IPR052925">
    <property type="entry name" value="Phage_Integrase-like_Recomb"/>
</dbReference>
<proteinExistence type="predicted"/>
<feature type="non-terminal residue" evidence="3">
    <location>
        <position position="387"/>
    </location>
</feature>
<gene>
    <name evidence="3" type="ORF">HD556DRAFT_1219147</name>
</gene>
<feature type="non-terminal residue" evidence="3">
    <location>
        <position position="1"/>
    </location>
</feature>
<dbReference type="InterPro" id="IPR011010">
    <property type="entry name" value="DNA_brk_join_enz"/>
</dbReference>
<evidence type="ECO:0000256" key="1">
    <source>
        <dbReference type="ARBA" id="ARBA00023125"/>
    </source>
</evidence>
<dbReference type="Proteomes" id="UP000719766">
    <property type="component" value="Unassembled WGS sequence"/>
</dbReference>
<dbReference type="Gene3D" id="1.10.150.130">
    <property type="match status" value="1"/>
</dbReference>
<dbReference type="InterPro" id="IPR013762">
    <property type="entry name" value="Integrase-like_cat_sf"/>
</dbReference>
<dbReference type="SUPFAM" id="SSF56349">
    <property type="entry name" value="DNA breaking-rejoining enzymes"/>
    <property type="match status" value="1"/>
</dbReference>